<dbReference type="EMBL" id="CP018335">
    <property type="protein sequence ID" value="APM39116.1"/>
    <property type="molecule type" value="Genomic_DNA"/>
</dbReference>
<dbReference type="SUPFAM" id="SSF158560">
    <property type="entry name" value="BH3980-like"/>
    <property type="match status" value="1"/>
</dbReference>
<dbReference type="RefSeq" id="WP_073538753.1">
    <property type="nucleotide sequence ID" value="NZ_CP018335.1"/>
</dbReference>
<evidence type="ECO:0000256" key="2">
    <source>
        <dbReference type="SAM" id="Phobius"/>
    </source>
</evidence>
<feature type="transmembrane region" description="Helical" evidence="2">
    <location>
        <begin position="256"/>
        <end position="277"/>
    </location>
</feature>
<gene>
    <name evidence="3" type="ORF">BS101_10350</name>
</gene>
<name>A0A1L5F7W0_CLOKL</name>
<sequence>MSKQGNSVEKMIEENNQLREKLTDNNKEYYEKLLLYIRSAGLFYDDYEVESLLLQILQDIISAQNHGQSAEEFFGKNPQAAADELIHNLGKASKKEILKLVGLVFIISSFFSLLSALTTGDKGINILVLILNGILSFLVVGIVFFILHKGIYKKIITKKFTDFLFIWLFFILIIGLFVLIQLFTPSILTVYLSNLSGICIISILLIGVTAFVFTRNNQVRQIWWSFLPFVWILGVIGIVSRLPLMENYISSNNGKIMIILLTVFGLILFYGLTYLNLRKEK</sequence>
<keyword evidence="2" id="KW-0812">Transmembrane</keyword>
<feature type="transmembrane region" description="Helical" evidence="2">
    <location>
        <begin position="226"/>
        <end position="244"/>
    </location>
</feature>
<feature type="transmembrane region" description="Helical" evidence="2">
    <location>
        <begin position="124"/>
        <end position="148"/>
    </location>
</feature>
<dbReference type="OrthoDB" id="1655249at2"/>
<feature type="coiled-coil region" evidence="1">
    <location>
        <begin position="1"/>
        <end position="32"/>
    </location>
</feature>
<organism evidence="3 4">
    <name type="scientific">Clostridium kluyveri</name>
    <dbReference type="NCBI Taxonomy" id="1534"/>
    <lineage>
        <taxon>Bacteria</taxon>
        <taxon>Bacillati</taxon>
        <taxon>Bacillota</taxon>
        <taxon>Clostridia</taxon>
        <taxon>Eubacteriales</taxon>
        <taxon>Clostridiaceae</taxon>
        <taxon>Clostridium</taxon>
    </lineage>
</organism>
<evidence type="ECO:0000313" key="3">
    <source>
        <dbReference type="EMBL" id="APM39116.1"/>
    </source>
</evidence>
<feature type="transmembrane region" description="Helical" evidence="2">
    <location>
        <begin position="195"/>
        <end position="214"/>
    </location>
</feature>
<dbReference type="PANTHER" id="PTHR41307:SF1">
    <property type="entry name" value="MEMBRANE PROTEIN"/>
    <property type="match status" value="1"/>
</dbReference>
<reference evidence="3 4" key="1">
    <citation type="submission" date="2016-12" db="EMBL/GenBank/DDBJ databases">
        <title>Complete genome sequence of Clostridium kluyveri JZZ isolated from the pit mud of a Chinese flavor liquor-making factory.</title>
        <authorList>
            <person name="Wang Y."/>
        </authorList>
    </citation>
    <scope>NUCLEOTIDE SEQUENCE [LARGE SCALE GENOMIC DNA]</scope>
    <source>
        <strain evidence="3 4">JZZ</strain>
    </source>
</reference>
<evidence type="ECO:0000313" key="4">
    <source>
        <dbReference type="Proteomes" id="UP000184604"/>
    </source>
</evidence>
<dbReference type="InterPro" id="IPR009214">
    <property type="entry name" value="DUF1129"/>
</dbReference>
<dbReference type="Pfam" id="PF06570">
    <property type="entry name" value="DUF1129"/>
    <property type="match status" value="1"/>
</dbReference>
<dbReference type="PANTHER" id="PTHR41307">
    <property type="entry name" value="MEMBRANE PROTEIN-RELATED"/>
    <property type="match status" value="1"/>
</dbReference>
<dbReference type="Gene3D" id="1.10.1900.10">
    <property type="entry name" value="c-terminal domain of poly(a) binding protein"/>
    <property type="match status" value="1"/>
</dbReference>
<keyword evidence="1" id="KW-0175">Coiled coil</keyword>
<keyword evidence="2" id="KW-1133">Transmembrane helix</keyword>
<accession>A0A1L5F7W0</accession>
<feature type="transmembrane region" description="Helical" evidence="2">
    <location>
        <begin position="97"/>
        <end position="118"/>
    </location>
</feature>
<evidence type="ECO:0000256" key="1">
    <source>
        <dbReference type="SAM" id="Coils"/>
    </source>
</evidence>
<dbReference type="Proteomes" id="UP000184604">
    <property type="component" value="Chromosome"/>
</dbReference>
<protein>
    <recommendedName>
        <fullName evidence="5">DUF1129 domain-containing protein</fullName>
    </recommendedName>
</protein>
<feature type="transmembrane region" description="Helical" evidence="2">
    <location>
        <begin position="160"/>
        <end position="183"/>
    </location>
</feature>
<dbReference type="AlphaFoldDB" id="A0A1L5F7W0"/>
<proteinExistence type="predicted"/>
<evidence type="ECO:0008006" key="5">
    <source>
        <dbReference type="Google" id="ProtNLM"/>
    </source>
</evidence>
<keyword evidence="2" id="KW-0472">Membrane</keyword>